<sequence>MVLMCCGPGVADLALKLYLIDCYRIDADAQHACVRETSVLDAGAGEIGVALLCTLGYKFCVLETEAVTAAVGIAVLQPESWCCLCCRFPHAFWGLGGGTVM</sequence>
<name>A0AAD3TGC4_NEPGR</name>
<dbReference type="AlphaFoldDB" id="A0AAD3TGC4"/>
<dbReference type="Proteomes" id="UP001279734">
    <property type="component" value="Unassembled WGS sequence"/>
</dbReference>
<evidence type="ECO:0000313" key="2">
    <source>
        <dbReference type="Proteomes" id="UP001279734"/>
    </source>
</evidence>
<protein>
    <submittedName>
        <fullName evidence="1">Uncharacterized protein</fullName>
    </submittedName>
</protein>
<reference evidence="1" key="1">
    <citation type="submission" date="2023-05" db="EMBL/GenBank/DDBJ databases">
        <title>Nepenthes gracilis genome sequencing.</title>
        <authorList>
            <person name="Fukushima K."/>
        </authorList>
    </citation>
    <scope>NUCLEOTIDE SEQUENCE</scope>
    <source>
        <strain evidence="1">SING2019-196</strain>
    </source>
</reference>
<proteinExistence type="predicted"/>
<organism evidence="1 2">
    <name type="scientific">Nepenthes gracilis</name>
    <name type="common">Slender pitcher plant</name>
    <dbReference type="NCBI Taxonomy" id="150966"/>
    <lineage>
        <taxon>Eukaryota</taxon>
        <taxon>Viridiplantae</taxon>
        <taxon>Streptophyta</taxon>
        <taxon>Embryophyta</taxon>
        <taxon>Tracheophyta</taxon>
        <taxon>Spermatophyta</taxon>
        <taxon>Magnoliopsida</taxon>
        <taxon>eudicotyledons</taxon>
        <taxon>Gunneridae</taxon>
        <taxon>Pentapetalae</taxon>
        <taxon>Caryophyllales</taxon>
        <taxon>Nepenthaceae</taxon>
        <taxon>Nepenthes</taxon>
    </lineage>
</organism>
<evidence type="ECO:0000313" key="1">
    <source>
        <dbReference type="EMBL" id="GMH29493.1"/>
    </source>
</evidence>
<accession>A0AAD3TGC4</accession>
<dbReference type="EMBL" id="BSYO01000036">
    <property type="protein sequence ID" value="GMH29493.1"/>
    <property type="molecule type" value="Genomic_DNA"/>
</dbReference>
<gene>
    <name evidence="1" type="ORF">Nepgr_031336</name>
</gene>
<comment type="caution">
    <text evidence="1">The sequence shown here is derived from an EMBL/GenBank/DDBJ whole genome shotgun (WGS) entry which is preliminary data.</text>
</comment>
<keyword evidence="2" id="KW-1185">Reference proteome</keyword>